<proteinExistence type="predicted"/>
<keyword evidence="4" id="KW-1185">Reference proteome</keyword>
<dbReference type="Pfam" id="PF02582">
    <property type="entry name" value="DUF155"/>
    <property type="match status" value="1"/>
</dbReference>
<evidence type="ECO:0000256" key="1">
    <source>
        <dbReference type="SAM" id="Phobius"/>
    </source>
</evidence>
<evidence type="ECO:0000313" key="4">
    <source>
        <dbReference type="Proteomes" id="UP001652504"/>
    </source>
</evidence>
<keyword evidence="1" id="KW-0812">Transmembrane</keyword>
<protein>
    <submittedName>
        <fullName evidence="3">RMD1 family protein</fullName>
    </submittedName>
</protein>
<dbReference type="PANTHER" id="PTHR16255">
    <property type="entry name" value="REQUIRED FOR MEIOTIC NUCLEAR DIVISION PROTEIN 1 HOMOLOG"/>
    <property type="match status" value="1"/>
</dbReference>
<dbReference type="RefSeq" id="WP_263712811.1">
    <property type="nucleotide sequence ID" value="NZ_JAOWKX010000006.1"/>
</dbReference>
<keyword evidence="1" id="KW-1133">Transmembrane helix</keyword>
<feature type="transmembrane region" description="Helical" evidence="1">
    <location>
        <begin position="242"/>
        <end position="260"/>
    </location>
</feature>
<gene>
    <name evidence="3" type="ORF">OE749_12540</name>
</gene>
<reference evidence="3 4" key="1">
    <citation type="submission" date="2022-10" db="EMBL/GenBank/DDBJ databases">
        <title>Aestuariibacter sp. AA17 isolated from Montipora capitata coral fragment.</title>
        <authorList>
            <person name="Emsley S.A."/>
            <person name="Pfannmuller K.M."/>
            <person name="Loughran R.M."/>
            <person name="Shlafstein M."/>
            <person name="Papke E."/>
            <person name="Saw J.H."/>
            <person name="Ushijima B."/>
            <person name="Videau P."/>
        </authorList>
    </citation>
    <scope>NUCLEOTIDE SEQUENCE [LARGE SCALE GENOMIC DNA]</scope>
    <source>
        <strain evidence="3 4">AA17</strain>
    </source>
</reference>
<dbReference type="EMBL" id="JAOWKX010000006">
    <property type="protein sequence ID" value="MCV2885524.1"/>
    <property type="molecule type" value="Genomic_DNA"/>
</dbReference>
<dbReference type="PANTHER" id="PTHR16255:SF1">
    <property type="entry name" value="REQUIRED FOR MEIOTIC NUCLEAR DIVISION PROTEIN 1 HOMOLOG"/>
    <property type="match status" value="1"/>
</dbReference>
<dbReference type="Proteomes" id="UP001652504">
    <property type="component" value="Unassembled WGS sequence"/>
</dbReference>
<evidence type="ECO:0000259" key="2">
    <source>
        <dbReference type="Pfam" id="PF02582"/>
    </source>
</evidence>
<name>A0ABT3AA16_9ALTE</name>
<organism evidence="3 4">
    <name type="scientific">Fluctibacter corallii</name>
    <dbReference type="NCBI Taxonomy" id="2984329"/>
    <lineage>
        <taxon>Bacteria</taxon>
        <taxon>Pseudomonadati</taxon>
        <taxon>Pseudomonadota</taxon>
        <taxon>Gammaproteobacteria</taxon>
        <taxon>Alteromonadales</taxon>
        <taxon>Alteromonadaceae</taxon>
        <taxon>Fluctibacter</taxon>
    </lineage>
</organism>
<keyword evidence="1" id="KW-0472">Membrane</keyword>
<sequence length="261" mass="29871">MANAKAHDVEFVLIGRNISLEKVSKQLGNQFFEKRYRDALYISVPNGDCFVFDYGVFVCWGLSDQKRDQILEEILPATLIPEESLRWEKLAFDVHEDKPVSISGDEVSLPNRKTLTLLAVSHAIAQSCKLEQFESVAEKVILDNAYLSDTLAKTGNIPLNRKKLAKLRGMLFQTTNDIVLHFNLLDTPEFFWEYPDQEAHYLAVAKYLDLKPRIELLNLKLDTIHSLLEMLAAEQNHKHSAFLEWIIIILIAVDIAVYFGH</sequence>
<accession>A0ABT3AA16</accession>
<dbReference type="InterPro" id="IPR051624">
    <property type="entry name" value="RMD1/Sad1-interacting"/>
</dbReference>
<dbReference type="InterPro" id="IPR003734">
    <property type="entry name" value="DUF155"/>
</dbReference>
<evidence type="ECO:0000313" key="3">
    <source>
        <dbReference type="EMBL" id="MCV2885524.1"/>
    </source>
</evidence>
<feature type="domain" description="DUF155" evidence="2">
    <location>
        <begin position="49"/>
        <end position="218"/>
    </location>
</feature>
<comment type="caution">
    <text evidence="3">The sequence shown here is derived from an EMBL/GenBank/DDBJ whole genome shotgun (WGS) entry which is preliminary data.</text>
</comment>